<dbReference type="RefSeq" id="WP_077081846.1">
    <property type="nucleotide sequence ID" value="NZ_FUEZ01000004.1"/>
</dbReference>
<evidence type="ECO:0000313" key="2">
    <source>
        <dbReference type="Proteomes" id="UP000240424"/>
    </source>
</evidence>
<dbReference type="AlphaFoldDB" id="A0A2U3PIP4"/>
<name>A0A2U3PIP4_9MYCO</name>
<proteinExistence type="predicted"/>
<organism evidence="1 2">
    <name type="scientific">Mycobacterium numidiamassiliense</name>
    <dbReference type="NCBI Taxonomy" id="1841861"/>
    <lineage>
        <taxon>Bacteria</taxon>
        <taxon>Bacillati</taxon>
        <taxon>Actinomycetota</taxon>
        <taxon>Actinomycetes</taxon>
        <taxon>Mycobacteriales</taxon>
        <taxon>Mycobacteriaceae</taxon>
        <taxon>Mycobacterium</taxon>
    </lineage>
</organism>
<dbReference type="Proteomes" id="UP000240424">
    <property type="component" value="Unassembled WGS sequence"/>
</dbReference>
<dbReference type="STRING" id="1841861.GCA_900157365_04166"/>
<evidence type="ECO:0000313" key="1">
    <source>
        <dbReference type="EMBL" id="SPM43621.1"/>
    </source>
</evidence>
<gene>
    <name evidence="1" type="ORF">MNAB215_5847</name>
</gene>
<dbReference type="EMBL" id="FUEZ01000004">
    <property type="protein sequence ID" value="SPM43621.1"/>
    <property type="molecule type" value="Genomic_DNA"/>
</dbReference>
<reference evidence="1 2" key="1">
    <citation type="submission" date="2017-01" db="EMBL/GenBank/DDBJ databases">
        <authorList>
            <consortium name="Urmite Genomes"/>
        </authorList>
    </citation>
    <scope>NUCLEOTIDE SEQUENCE [LARGE SCALE GENOMIC DNA]</scope>
    <source>
        <strain evidence="1 2">AB215</strain>
    </source>
</reference>
<accession>A0A2U3PIP4</accession>
<keyword evidence="2" id="KW-1185">Reference proteome</keyword>
<protein>
    <submittedName>
        <fullName evidence="1">Mycobacterium numidiamassiliense ORFan</fullName>
    </submittedName>
</protein>
<sequence>MKLPPHGGDGNFGEFPGEDLITDVTAPTGFRISAEYVSPRDDLLAQLRMGHRAAAKAERTQRCTAALVERHLNAWVAAALHLHAAGVAPLVPLAVSRALWRRGDRALATELARLQGVGT</sequence>